<dbReference type="Proteomes" id="UP000461506">
    <property type="component" value="Unassembled WGS sequence"/>
</dbReference>
<name>A0A844DNM2_9FIRM</name>
<proteinExistence type="predicted"/>
<dbReference type="EMBL" id="WKQN01000001">
    <property type="protein sequence ID" value="MSC61910.1"/>
    <property type="molecule type" value="Genomic_DNA"/>
</dbReference>
<gene>
    <name evidence="1" type="ORF">GKD95_00810</name>
</gene>
<dbReference type="AlphaFoldDB" id="A0A844DNM2"/>
<evidence type="ECO:0000313" key="1">
    <source>
        <dbReference type="EMBL" id="MSC61910.1"/>
    </source>
</evidence>
<evidence type="ECO:0000313" key="2">
    <source>
        <dbReference type="Proteomes" id="UP000461506"/>
    </source>
</evidence>
<comment type="caution">
    <text evidence="1">The sequence shown here is derived from an EMBL/GenBank/DDBJ whole genome shotgun (WGS) entry which is preliminary data.</text>
</comment>
<dbReference type="RefSeq" id="WP_154276161.1">
    <property type="nucleotide sequence ID" value="NZ_WKQN01000001.1"/>
</dbReference>
<sequence>MYDLREHKELISQLVSEANQNDENWRWSVKSVGKKKARIFWEYLEYCGQKEPYFSIVLENTGDGCWITAKNEHGETMNSEIVEDKELPYLNTPLAEAITMMVHAIRNTAHACY</sequence>
<reference evidence="1 2" key="1">
    <citation type="journal article" date="2019" name="Nat. Med.">
        <title>A library of human gut bacterial isolates paired with longitudinal multiomics data enables mechanistic microbiome research.</title>
        <authorList>
            <person name="Poyet M."/>
            <person name="Groussin M."/>
            <person name="Gibbons S.M."/>
            <person name="Avila-Pacheco J."/>
            <person name="Jiang X."/>
            <person name="Kearney S.M."/>
            <person name="Perrotta A.R."/>
            <person name="Berdy B."/>
            <person name="Zhao S."/>
            <person name="Lieberman T.D."/>
            <person name="Swanson P.K."/>
            <person name="Smith M."/>
            <person name="Roesemann S."/>
            <person name="Alexander J.E."/>
            <person name="Rich S.A."/>
            <person name="Livny J."/>
            <person name="Vlamakis H."/>
            <person name="Clish C."/>
            <person name="Bullock K."/>
            <person name="Deik A."/>
            <person name="Scott J."/>
            <person name="Pierce K.A."/>
            <person name="Xavier R.J."/>
            <person name="Alm E.J."/>
        </authorList>
    </citation>
    <scope>NUCLEOTIDE SEQUENCE [LARGE SCALE GENOMIC DNA]</scope>
    <source>
        <strain evidence="1 2">BIOML-A1</strain>
    </source>
</reference>
<organism evidence="1 2">
    <name type="scientific">Faecalibacterium prausnitzii</name>
    <dbReference type="NCBI Taxonomy" id="853"/>
    <lineage>
        <taxon>Bacteria</taxon>
        <taxon>Bacillati</taxon>
        <taxon>Bacillota</taxon>
        <taxon>Clostridia</taxon>
        <taxon>Eubacteriales</taxon>
        <taxon>Oscillospiraceae</taxon>
        <taxon>Faecalibacterium</taxon>
    </lineage>
</organism>
<accession>A0A844DNM2</accession>
<protein>
    <submittedName>
        <fullName evidence="1">Uncharacterized protein</fullName>
    </submittedName>
</protein>